<evidence type="ECO:0000259" key="1">
    <source>
        <dbReference type="PROSITE" id="PS50022"/>
    </source>
</evidence>
<dbReference type="EMBL" id="CP119311">
    <property type="protein sequence ID" value="WEK35151.1"/>
    <property type="molecule type" value="Genomic_DNA"/>
</dbReference>
<dbReference type="AlphaFoldDB" id="A0AAJ6BHG6"/>
<dbReference type="Pfam" id="PF16391">
    <property type="entry name" value="DUF5000"/>
    <property type="match status" value="1"/>
</dbReference>
<sequence length="410" mass="46459">MRSFHYRSILWLLLTGLVFFSCSKMDEYKDEFMKGGEIIYAGALDTVIAQSGYYRINLKMVLGKDQQVVLVKAYWNEGLDSITIPIQRPLSSDTVNLLIPDLSARSYSFSVYTFDQQGHSSVVRNASGVSYGDDYLNSLANRTIRTSAANTGVDSMIFRWNEPNNGLVFTELEYTRRDGTVRQFTMLNTDSIMALPDEYASGTELRYRSAYKPDANAYDTFRVTEYATVAMAAVPPYERSLDKTKFARVVLPTDVGASSYATWPMTNMWNGYISGNGYATAISTNPCWFTFDMGEAVTLNRFMFWQPQDRIYRLEAVKRFEIYGSETLDMTGSWDSWTLLRTCESYKPSGSPVGTNTAEDIAFALAGEAFTIPDGMPKVRYIRIKVLENWGNSTFQAIGELTFFTRDRIK</sequence>
<dbReference type="PROSITE" id="PS51257">
    <property type="entry name" value="PROKAR_LIPOPROTEIN"/>
    <property type="match status" value="1"/>
</dbReference>
<organism evidence="2 3">
    <name type="scientific">Candidatus Pseudobacter hemicellulosilyticus</name>
    <dbReference type="NCBI Taxonomy" id="3121375"/>
    <lineage>
        <taxon>Bacteria</taxon>
        <taxon>Pseudomonadati</taxon>
        <taxon>Bacteroidota</taxon>
        <taxon>Chitinophagia</taxon>
        <taxon>Chitinophagales</taxon>
        <taxon>Chitinophagaceae</taxon>
        <taxon>Pseudobacter</taxon>
    </lineage>
</organism>
<dbReference type="Proteomes" id="UP001220610">
    <property type="component" value="Chromosome"/>
</dbReference>
<gene>
    <name evidence="2" type="ORF">P0Y53_21895</name>
</gene>
<name>A0AAJ6BHG6_9BACT</name>
<dbReference type="InterPro" id="IPR000421">
    <property type="entry name" value="FA58C"/>
</dbReference>
<dbReference type="InterPro" id="IPR008979">
    <property type="entry name" value="Galactose-bd-like_sf"/>
</dbReference>
<dbReference type="InterPro" id="IPR032164">
    <property type="entry name" value="DUF5000"/>
</dbReference>
<evidence type="ECO:0000313" key="3">
    <source>
        <dbReference type="Proteomes" id="UP001220610"/>
    </source>
</evidence>
<proteinExistence type="predicted"/>
<dbReference type="Pfam" id="PF16389">
    <property type="entry name" value="DUF4998"/>
    <property type="match status" value="1"/>
</dbReference>
<protein>
    <submittedName>
        <fullName evidence="2">DUF4998 domain-containing protein</fullName>
    </submittedName>
</protein>
<dbReference type="SUPFAM" id="SSF49785">
    <property type="entry name" value="Galactose-binding domain-like"/>
    <property type="match status" value="1"/>
</dbReference>
<evidence type="ECO:0000313" key="2">
    <source>
        <dbReference type="EMBL" id="WEK35151.1"/>
    </source>
</evidence>
<dbReference type="Gene3D" id="2.60.120.260">
    <property type="entry name" value="Galactose-binding domain-like"/>
    <property type="match status" value="1"/>
</dbReference>
<dbReference type="PROSITE" id="PS50022">
    <property type="entry name" value="FA58C_3"/>
    <property type="match status" value="1"/>
</dbReference>
<feature type="domain" description="F5/8 type C" evidence="1">
    <location>
        <begin position="224"/>
        <end position="403"/>
    </location>
</feature>
<accession>A0AAJ6BHG6</accession>
<reference evidence="2" key="1">
    <citation type="submission" date="2023-03" db="EMBL/GenBank/DDBJ databases">
        <title>Andean soil-derived lignocellulolytic bacterial consortium as a source of novel taxa and putative plastic-active enzymes.</title>
        <authorList>
            <person name="Diaz-Garcia L."/>
            <person name="Chuvochina M."/>
            <person name="Feuerriegel G."/>
            <person name="Bunk B."/>
            <person name="Sproer C."/>
            <person name="Streit W.R."/>
            <person name="Rodriguez L.M."/>
            <person name="Overmann J."/>
            <person name="Jimenez D.J."/>
        </authorList>
    </citation>
    <scope>NUCLEOTIDE SEQUENCE</scope>
    <source>
        <strain evidence="2">MAG 7</strain>
    </source>
</reference>